<dbReference type="Gene3D" id="3.80.10.10">
    <property type="entry name" value="Ribonuclease Inhibitor"/>
    <property type="match status" value="1"/>
</dbReference>
<proteinExistence type="predicted"/>
<dbReference type="Proteomes" id="UP001218218">
    <property type="component" value="Unassembled WGS sequence"/>
</dbReference>
<reference evidence="1" key="1">
    <citation type="submission" date="2023-03" db="EMBL/GenBank/DDBJ databases">
        <title>Massive genome expansion in bonnet fungi (Mycena s.s.) driven by repeated elements and novel gene families across ecological guilds.</title>
        <authorList>
            <consortium name="Lawrence Berkeley National Laboratory"/>
            <person name="Harder C.B."/>
            <person name="Miyauchi S."/>
            <person name="Viragh M."/>
            <person name="Kuo A."/>
            <person name="Thoen E."/>
            <person name="Andreopoulos B."/>
            <person name="Lu D."/>
            <person name="Skrede I."/>
            <person name="Drula E."/>
            <person name="Henrissat B."/>
            <person name="Morin E."/>
            <person name="Kohler A."/>
            <person name="Barry K."/>
            <person name="LaButti K."/>
            <person name="Morin E."/>
            <person name="Salamov A."/>
            <person name="Lipzen A."/>
            <person name="Mereny Z."/>
            <person name="Hegedus B."/>
            <person name="Baldrian P."/>
            <person name="Stursova M."/>
            <person name="Weitz H."/>
            <person name="Taylor A."/>
            <person name="Grigoriev I.V."/>
            <person name="Nagy L.G."/>
            <person name="Martin F."/>
            <person name="Kauserud H."/>
        </authorList>
    </citation>
    <scope>NUCLEOTIDE SEQUENCE</scope>
    <source>
        <strain evidence="1">CBHHK002</strain>
    </source>
</reference>
<protein>
    <submittedName>
        <fullName evidence="1">Uncharacterized protein</fullName>
    </submittedName>
</protein>
<name>A0AAD7ELF0_9AGAR</name>
<comment type="caution">
    <text evidence="1">The sequence shown here is derived from an EMBL/GenBank/DDBJ whole genome shotgun (WGS) entry which is preliminary data.</text>
</comment>
<gene>
    <name evidence="1" type="ORF">DFH08DRAFT_966131</name>
</gene>
<dbReference type="InterPro" id="IPR032675">
    <property type="entry name" value="LRR_dom_sf"/>
</dbReference>
<dbReference type="EMBL" id="JARIHO010000034">
    <property type="protein sequence ID" value="KAJ7333298.1"/>
    <property type="molecule type" value="Genomic_DNA"/>
</dbReference>
<dbReference type="AlphaFoldDB" id="A0AAD7ELF0"/>
<accession>A0AAD7ELF0</accession>
<sequence length="288" mass="32324">MSLERCTIDSEPPKLPRELERHIFELSATADRTSIPKYLRVAHRVHVWIEPILYNILLLQGPDERRPVRADQLPLSPVDYRDAAFLASHVHHLNLSGALPHDQLRTLLSACTGTRTLALWSPLPRPGPNLLPLLQAMPRLTRLSADVTHLCGGPLRLDIAHAAFAALTHLDVLAAPFDDWRLCAGLARAPALTHLTFRDKFHPSVLRGALAHCRGLRAVGVIWSARKSAVDVREGEVVDVRLFMTICRDWVEDWETSVNGGWDIWARAEAFIAQKEAGEIKASRLWFK</sequence>
<evidence type="ECO:0000313" key="1">
    <source>
        <dbReference type="EMBL" id="KAJ7333298.1"/>
    </source>
</evidence>
<evidence type="ECO:0000313" key="2">
    <source>
        <dbReference type="Proteomes" id="UP001218218"/>
    </source>
</evidence>
<keyword evidence="2" id="KW-1185">Reference proteome</keyword>
<organism evidence="1 2">
    <name type="scientific">Mycena albidolilacea</name>
    <dbReference type="NCBI Taxonomy" id="1033008"/>
    <lineage>
        <taxon>Eukaryota</taxon>
        <taxon>Fungi</taxon>
        <taxon>Dikarya</taxon>
        <taxon>Basidiomycota</taxon>
        <taxon>Agaricomycotina</taxon>
        <taxon>Agaricomycetes</taxon>
        <taxon>Agaricomycetidae</taxon>
        <taxon>Agaricales</taxon>
        <taxon>Marasmiineae</taxon>
        <taxon>Mycenaceae</taxon>
        <taxon>Mycena</taxon>
    </lineage>
</organism>